<proteinExistence type="predicted"/>
<dbReference type="Pfam" id="PF18384">
    <property type="entry name" value="zf_CCCH_5"/>
    <property type="match status" value="1"/>
</dbReference>
<dbReference type="OrthoDB" id="20534at2759"/>
<keyword evidence="3" id="KW-1185">Reference proteome</keyword>
<evidence type="ECO:0000313" key="2">
    <source>
        <dbReference type="EMBL" id="CAE7281227.1"/>
    </source>
</evidence>
<comment type="caution">
    <text evidence="2">The sequence shown here is derived from an EMBL/GenBank/DDBJ whole genome shotgun (WGS) entry which is preliminary data.</text>
</comment>
<protein>
    <recommendedName>
        <fullName evidence="1">Unkempt zinc finger domain-containing protein</fullName>
    </recommendedName>
</protein>
<dbReference type="InterPro" id="IPR040594">
    <property type="entry name" value="UNK_Znf_1"/>
</dbReference>
<dbReference type="EMBL" id="CAJNJA010011839">
    <property type="protein sequence ID" value="CAE7281227.1"/>
    <property type="molecule type" value="Genomic_DNA"/>
</dbReference>
<sequence>MVMQLESAGVVPGGNDKLDIDEIDTWKTAFARARLEACTLLLPEWRGTLELPSHQSILRGFHATPCADFQKGYCALHRVRGKTSLCFCFHFDSQRRRAPIDEAGRLRYWDVACHSLTTGTPCVDGEDC</sequence>
<dbReference type="Proteomes" id="UP000601435">
    <property type="component" value="Unassembled WGS sequence"/>
</dbReference>
<organism evidence="2 3">
    <name type="scientific">Symbiodinium necroappetens</name>
    <dbReference type="NCBI Taxonomy" id="1628268"/>
    <lineage>
        <taxon>Eukaryota</taxon>
        <taxon>Sar</taxon>
        <taxon>Alveolata</taxon>
        <taxon>Dinophyceae</taxon>
        <taxon>Suessiales</taxon>
        <taxon>Symbiodiniaceae</taxon>
        <taxon>Symbiodinium</taxon>
    </lineage>
</organism>
<feature type="domain" description="Unkempt zinc finger" evidence="1">
    <location>
        <begin position="58"/>
        <end position="97"/>
    </location>
</feature>
<evidence type="ECO:0000313" key="3">
    <source>
        <dbReference type="Proteomes" id="UP000601435"/>
    </source>
</evidence>
<evidence type="ECO:0000259" key="1">
    <source>
        <dbReference type="Pfam" id="PF18384"/>
    </source>
</evidence>
<reference evidence="2" key="1">
    <citation type="submission" date="2021-02" db="EMBL/GenBank/DDBJ databases">
        <authorList>
            <person name="Dougan E. K."/>
            <person name="Rhodes N."/>
            <person name="Thang M."/>
            <person name="Chan C."/>
        </authorList>
    </citation>
    <scope>NUCLEOTIDE SEQUENCE</scope>
</reference>
<dbReference type="AlphaFoldDB" id="A0A812MRT9"/>
<feature type="non-terminal residue" evidence="2">
    <location>
        <position position="128"/>
    </location>
</feature>
<gene>
    <name evidence="2" type="ORF">SNEC2469_LOCUS6850</name>
</gene>
<name>A0A812MRT9_9DINO</name>
<accession>A0A812MRT9</accession>